<dbReference type="REBASE" id="212385">
    <property type="entry name" value="S.Vne19488ORF15565P"/>
</dbReference>
<keyword evidence="5" id="KW-0378">Hydrolase</keyword>
<dbReference type="GO" id="GO:0003677">
    <property type="term" value="F:DNA binding"/>
    <property type="evidence" value="ECO:0007669"/>
    <property type="project" value="UniProtKB-KW"/>
</dbReference>
<gene>
    <name evidence="5" type="ORF">CFK40_15560</name>
</gene>
<organism evidence="5 6">
    <name type="scientific">Virgibacillus necropolis</name>
    <dbReference type="NCBI Taxonomy" id="163877"/>
    <lineage>
        <taxon>Bacteria</taxon>
        <taxon>Bacillati</taxon>
        <taxon>Bacillota</taxon>
        <taxon>Bacilli</taxon>
        <taxon>Bacillales</taxon>
        <taxon>Bacillaceae</taxon>
        <taxon>Virgibacillus</taxon>
    </lineage>
</organism>
<evidence type="ECO:0000313" key="6">
    <source>
        <dbReference type="Proteomes" id="UP000204391"/>
    </source>
</evidence>
<name>A0A221MFC5_9BACI</name>
<dbReference type="PANTHER" id="PTHR30408">
    <property type="entry name" value="TYPE-1 RESTRICTION ENZYME ECOKI SPECIFICITY PROTEIN"/>
    <property type="match status" value="1"/>
</dbReference>
<dbReference type="Pfam" id="PF01420">
    <property type="entry name" value="Methylase_S"/>
    <property type="match status" value="2"/>
</dbReference>
<dbReference type="RefSeq" id="WP_089533333.1">
    <property type="nucleotide sequence ID" value="NZ_CP022437.1"/>
</dbReference>
<dbReference type="Proteomes" id="UP000204391">
    <property type="component" value="Chromosome"/>
</dbReference>
<dbReference type="InterPro" id="IPR044946">
    <property type="entry name" value="Restrct_endonuc_typeI_TRD_sf"/>
</dbReference>
<keyword evidence="5" id="KW-0540">Nuclease</keyword>
<keyword evidence="5" id="KW-0255">Endonuclease</keyword>
<dbReference type="AlphaFoldDB" id="A0A221MFC5"/>
<protein>
    <submittedName>
        <fullName evidence="5">Restriction endonuclease subunit S</fullName>
    </submittedName>
</protein>
<dbReference type="KEGG" id="vne:CFK40_15560"/>
<evidence type="ECO:0000256" key="3">
    <source>
        <dbReference type="ARBA" id="ARBA00023125"/>
    </source>
</evidence>
<evidence type="ECO:0000313" key="5">
    <source>
        <dbReference type="EMBL" id="ASN06335.1"/>
    </source>
</evidence>
<dbReference type="PANTHER" id="PTHR30408:SF12">
    <property type="entry name" value="TYPE I RESTRICTION ENZYME MJAVIII SPECIFICITY SUBUNIT"/>
    <property type="match status" value="1"/>
</dbReference>
<dbReference type="GO" id="GO:0009307">
    <property type="term" value="P:DNA restriction-modification system"/>
    <property type="evidence" value="ECO:0007669"/>
    <property type="project" value="UniProtKB-KW"/>
</dbReference>
<dbReference type="CDD" id="cd17494">
    <property type="entry name" value="RMtype1_S_Sma198ORF994P-TRD2-CR2_like"/>
    <property type="match status" value="1"/>
</dbReference>
<evidence type="ECO:0000259" key="4">
    <source>
        <dbReference type="Pfam" id="PF01420"/>
    </source>
</evidence>
<dbReference type="Gene3D" id="1.10.287.1120">
    <property type="entry name" value="Bipartite methylase S protein"/>
    <property type="match status" value="1"/>
</dbReference>
<proteinExistence type="inferred from homology"/>
<evidence type="ECO:0000256" key="1">
    <source>
        <dbReference type="ARBA" id="ARBA00010923"/>
    </source>
</evidence>
<sequence length="399" mass="45578">MSKNVPKIRFEGFSREWNSTILGELVNISSASRVHKNEWRNEGVPFFRSSDVISKYMKKFNTPVFISDSLYQNLSKKSGKMEIGDLLVTGGGTIGIPYLIENAEPLYFKDADLIWFKSSDIIDGRFLFNYFVSPQTRRYISSITHIGTISHYTIEQGKNTPITLPDTEEQQKIGSFFKQLDDTIALQQQLVEQQQQYKKAMLQKMFPQKDERVPKVRFDGFIGDWAEKTLVEISKIIMGQSPNGKNYTDNPEDYILVQGNADMKNGRVVPRIWTTQITKTASPGDLILSVRAPVGEIGITDYDVVLGRGVAGIKANQFIYQTLLRMKLFGLWKKLSTGSTFDSINSNDLKNIILLVPSLEEQHKIGTFFKQLDDTIAHHQKNHENYQQLKKALLQRMFV</sequence>
<keyword evidence="2" id="KW-0680">Restriction system</keyword>
<reference evidence="5 6" key="1">
    <citation type="journal article" date="2003" name="Int. J. Syst. Evol. Microbiol.">
        <title>Virgibacillus carmonensis sp. nov., Virgibacillus necropolis sp. nov. and Virgibacillus picturae sp. nov., three novel species isolated from deteriorated mural paintings, transfer of the species of the genus salibacillus to Virgibacillus, as Virgibacillus marismortui comb. nov. and Virgibacillus salexigens comb. nov., and emended description of the genus Virgibacillus.</title>
        <authorList>
            <person name="Heyrman J."/>
            <person name="Logan N.A."/>
            <person name="Busse H.J."/>
            <person name="Balcaen A."/>
            <person name="Lebbe L."/>
            <person name="Rodriguez-Diaz M."/>
            <person name="Swings J."/>
            <person name="De Vos P."/>
        </authorList>
    </citation>
    <scope>NUCLEOTIDE SEQUENCE [LARGE SCALE GENOMIC DNA]</scope>
    <source>
        <strain evidence="5 6">LMG 19488</strain>
    </source>
</reference>
<dbReference type="EMBL" id="CP022437">
    <property type="protein sequence ID" value="ASN06335.1"/>
    <property type="molecule type" value="Genomic_DNA"/>
</dbReference>
<feature type="domain" description="Type I restriction modification DNA specificity" evidence="4">
    <location>
        <begin position="224"/>
        <end position="381"/>
    </location>
</feature>
<accession>A0A221MFC5</accession>
<dbReference type="OrthoDB" id="9795776at2"/>
<feature type="domain" description="Type I restriction modification DNA specificity" evidence="4">
    <location>
        <begin position="16"/>
        <end position="191"/>
    </location>
</feature>
<dbReference type="GO" id="GO:0004519">
    <property type="term" value="F:endonuclease activity"/>
    <property type="evidence" value="ECO:0007669"/>
    <property type="project" value="UniProtKB-KW"/>
</dbReference>
<comment type="similarity">
    <text evidence="1">Belongs to the type-I restriction system S methylase family.</text>
</comment>
<dbReference type="Gene3D" id="3.90.220.20">
    <property type="entry name" value="DNA methylase specificity domains"/>
    <property type="match status" value="2"/>
</dbReference>
<evidence type="ECO:0000256" key="2">
    <source>
        <dbReference type="ARBA" id="ARBA00022747"/>
    </source>
</evidence>
<dbReference type="SUPFAM" id="SSF116734">
    <property type="entry name" value="DNA methylase specificity domain"/>
    <property type="match status" value="2"/>
</dbReference>
<dbReference type="InterPro" id="IPR052021">
    <property type="entry name" value="Type-I_RS_S_subunit"/>
</dbReference>
<keyword evidence="3" id="KW-0238">DNA-binding</keyword>
<keyword evidence="6" id="KW-1185">Reference proteome</keyword>
<dbReference type="InterPro" id="IPR000055">
    <property type="entry name" value="Restrct_endonuc_typeI_TRD"/>
</dbReference>